<dbReference type="SUPFAM" id="SSF53448">
    <property type="entry name" value="Nucleotide-diphospho-sugar transferases"/>
    <property type="match status" value="1"/>
</dbReference>
<dbReference type="Pfam" id="PF03142">
    <property type="entry name" value="Chitin_synth_2"/>
    <property type="match status" value="1"/>
</dbReference>
<evidence type="ECO:0000256" key="10">
    <source>
        <dbReference type="ARBA" id="ARBA00023175"/>
    </source>
</evidence>
<keyword evidence="10 12" id="KW-0505">Motor protein</keyword>
<evidence type="ECO:0000259" key="15">
    <source>
        <dbReference type="PROSITE" id="PS50255"/>
    </source>
</evidence>
<feature type="domain" description="Myosin motor" evidence="16">
    <location>
        <begin position="10"/>
        <end position="575"/>
    </location>
</feature>
<dbReference type="InterPro" id="IPR001609">
    <property type="entry name" value="Myosin_head_motor_dom-like"/>
</dbReference>
<feature type="region of interest" description="Disordered" evidence="13">
    <location>
        <begin position="78"/>
        <end position="97"/>
    </location>
</feature>
<feature type="compositionally biased region" description="Polar residues" evidence="13">
    <location>
        <begin position="78"/>
        <end position="87"/>
    </location>
</feature>
<organism evidence="18 19">
    <name type="scientific">Linnemannia exigua</name>
    <dbReference type="NCBI Taxonomy" id="604196"/>
    <lineage>
        <taxon>Eukaryota</taxon>
        <taxon>Fungi</taxon>
        <taxon>Fungi incertae sedis</taxon>
        <taxon>Mucoromycota</taxon>
        <taxon>Mortierellomycotina</taxon>
        <taxon>Mortierellomycetes</taxon>
        <taxon>Mortierellales</taxon>
        <taxon>Mortierellaceae</taxon>
        <taxon>Linnemannia</taxon>
    </lineage>
</organism>
<dbReference type="GO" id="GO:0003779">
    <property type="term" value="F:actin binding"/>
    <property type="evidence" value="ECO:0007669"/>
    <property type="project" value="UniProtKB-KW"/>
</dbReference>
<keyword evidence="6 14" id="KW-0812">Transmembrane</keyword>
<evidence type="ECO:0000256" key="13">
    <source>
        <dbReference type="SAM" id="MobiDB-lite"/>
    </source>
</evidence>
<feature type="transmembrane region" description="Helical" evidence="14">
    <location>
        <begin position="1611"/>
        <end position="1632"/>
    </location>
</feature>
<dbReference type="GO" id="GO:0016459">
    <property type="term" value="C:myosin complex"/>
    <property type="evidence" value="ECO:0007669"/>
    <property type="project" value="UniProtKB-KW"/>
</dbReference>
<dbReference type="PROSITE" id="PS50255">
    <property type="entry name" value="CYTOCHROME_B5_2"/>
    <property type="match status" value="1"/>
</dbReference>
<dbReference type="Proteomes" id="UP001194580">
    <property type="component" value="Unassembled WGS sequence"/>
</dbReference>
<feature type="region of interest" description="Disordered" evidence="13">
    <location>
        <begin position="1839"/>
        <end position="1870"/>
    </location>
</feature>
<dbReference type="InterPro" id="IPR036961">
    <property type="entry name" value="Kinesin_motor_dom_sf"/>
</dbReference>
<dbReference type="EMBL" id="JAAAIL010000025">
    <property type="protein sequence ID" value="KAG0281268.1"/>
    <property type="molecule type" value="Genomic_DNA"/>
</dbReference>
<feature type="transmembrane region" description="Helical" evidence="14">
    <location>
        <begin position="1666"/>
        <end position="1689"/>
    </location>
</feature>
<feature type="domain" description="DEK-C" evidence="17">
    <location>
        <begin position="2032"/>
        <end position="2087"/>
    </location>
</feature>
<evidence type="ECO:0000256" key="8">
    <source>
        <dbReference type="ARBA" id="ARBA00023123"/>
    </source>
</evidence>
<evidence type="ECO:0000313" key="18">
    <source>
        <dbReference type="EMBL" id="KAG0281268.1"/>
    </source>
</evidence>
<dbReference type="PRINTS" id="PR00193">
    <property type="entry name" value="MYOSINHEAVY"/>
</dbReference>
<dbReference type="Gene3D" id="3.10.120.10">
    <property type="entry name" value="Cytochrome b5-like heme/steroid binding domain"/>
    <property type="match status" value="2"/>
</dbReference>
<evidence type="ECO:0000256" key="4">
    <source>
        <dbReference type="ARBA" id="ARBA00022676"/>
    </source>
</evidence>
<proteinExistence type="inferred from homology"/>
<dbReference type="GO" id="GO:0004100">
    <property type="term" value="F:chitin synthase activity"/>
    <property type="evidence" value="ECO:0007669"/>
    <property type="project" value="UniProtKB-EC"/>
</dbReference>
<feature type="domain" description="Cytochrome b5 heme-binding" evidence="15">
    <location>
        <begin position="976"/>
        <end position="1041"/>
    </location>
</feature>
<dbReference type="GO" id="GO:0005524">
    <property type="term" value="F:ATP binding"/>
    <property type="evidence" value="ECO:0007669"/>
    <property type="project" value="UniProtKB-UniRule"/>
</dbReference>
<dbReference type="SUPFAM" id="SSF109715">
    <property type="entry name" value="DEK C-terminal domain"/>
    <property type="match status" value="1"/>
</dbReference>
<sequence length="2102" mass="234426">MLPAQDLVALARHENKNDEPPTQETIFNVLSRRHQLGLPYTRAGASTLLVMNPNQPLNIYTEANGQLYIDHSAISNNNRPGLSQSQNPTSPISATTTTSLEPHVFELASTMYYHMRRTELDQGVILSGLTGSGKTTSQRHLVNQLIRLGTKTGQDSKIATQIRASADILEAFGTAPSDHGPNGSSHSLYLELQYKARGRLFGAKLLPFMLNQEKVTNPQSHLGSYQIFYSMFKNVSNEDRRRLRLGNNIMDFPYLPYHPHMERSDSHRDLTPAFSALGFKSKSIYQIWELLAAILHLGRIDFVDSTQDPTLMATVPRQKHIFDLIADLLGVEEDALQQALSYKRKMISGDMCTVILDSASAKGQCDSLARGLYTLLFTYMVEAMNKQMCRRQEEQVSFIGILDMPGFDDHSPTGFENFCINFCNEALQGFVHQKLFNEDAQTMAADGLQVVEPRLNERNQAAVDLLCGLDTLTDASPRGLVRYLHDSTLKAGKQSGDAESSSMLPGMNRAFQPNTSFISGSTYASSFGIRHYAGDVHYNLENFYVKNQDILSPDFISLFQNSNSPFMLQLLESNPALVMESHPRSKETIVKAQLSTIPLRQPSMRRGKQTQIQARRKGKTPNAVSTVIKQLHSTLRDICTSLDGSQLYQIIHLRPNNRMSDGLLECDPVLIRSQIESYQLGALIQSKLRAEYCVSFDHASFLQRYKVLFERRGITFDRSVSEMDQSKAVTQGLGWEVPKEGAIGREYVWISFATWKSLEDECIAIEKVEGGGQVFEVDAEEQREYSNFISPTTAPKQPVPAAMAVNTQNPYRPRAESDASANSDNYPAAESAGFLTGNQIKFQHRLQEPDSPVSENRTIGTPGTESDRQLIFQNYDKGSAEIKRKPTLALNRTKADESVQPPKAKTKTRRAWVAFTWFNTWWIPSFCLSFCGRMKRPDVQMAWREKVTLCLIVFWLSAIVIFFIIGLPKVICPSFNEMYNPESVSYHTNATDFWVSIRGVVYDISKFAKNGHSGAFSGRYPSSPFLNYMESLGGLDLTGQFPVDMRWACPNLVTDPIMLMPEAPRQVQYMPIHGPSPYNSDLTLPWSGSQTYYIDNVVPRLAPMKKGMVAIPVNVFSNQSGPNTWAKIDGKIYDLTNYIQNADPTGGFIADPSFKPFLDKGVVELFRNNQGTDITKEFKKLDRKLQSDTMTCLNNAFYVGVLDERNLAKCQFGNWILLGASVLMGGVVLIKFLAALQLTSKREPINYDKFVICQVPCYTEGEESLQKTLRSLAALEYDDKRKLLLVIADGMIIGSGNELPTPKIVLDILGWQPTEGVEVEPVTYKALGIGGQQLNCCKVYSGLYEFEGHMVPYLVVAKVGMPTETSKPGNRGKRDSQLILMNFLNSIHTGKKMCPLELEMYHHMKNVIGVHPNLYEYILQVDADTEVMPDSLNRLVACMVADSKVIGLCGETMVANEDRSFTTMIQVYEYYISHHLAKSFESLFGSVTCLPGCFSMYRILTVGGKPLIVANNIVRDYSHNDVDTLHKRNLLSLGEDRYLTTLMMKYFPAYKLKFTPDATCKTVAPDKWRVLLSQRRRWINSTIHNLGELMVLSELCGFCCFSMRFIVLVDLLGTLILPASFVYLVYLIVVVATGSSPLPIVAVAMLAAVYGLQALIFILKGAWQHIGWMIIYIIAMPFFSVFIPLYSFWHFDDFSWGNTRQVVGADGKKTVMVAEAQTRFDPNSIPLKSLEAFEAERMMQLEGSGYYNPHHEGSVIASSYQDDHGSALMPASRYDHSGMLGGGLQSNQYSKLDSYYGRSPSPYFDNDGAKSVVSGMGGEDVTHDYYRDSNAINLNNQAGRHSRVPSQIPPGYIPGSAGGRSRSASPSPAQYYQDHMHQQQLQQQMGGGPFMDPQGMLVPNNQMQNMGPRGPMMSVRSAGDMIEMNQFGNPVGLGLAPTGGMGTPVMSSPSLAMGMIPHGGSPLQQQQMFQDPQQQQFMGAGALPPMTMGSPLMGVNQMHLMQQHQHSPSLSTINSPHLMSNTSLGSLSATGGPSDEELVNKIRDLLTGVDLMTVTKKKIRQQLEQVFGIDLTVRRDFISRAIDAELQRQNQGRSQQDSNPPL</sequence>
<evidence type="ECO:0000256" key="7">
    <source>
        <dbReference type="ARBA" id="ARBA00022989"/>
    </source>
</evidence>
<evidence type="ECO:0000313" key="19">
    <source>
        <dbReference type="Proteomes" id="UP001194580"/>
    </source>
</evidence>
<keyword evidence="7 14" id="KW-1133">Transmembrane helix</keyword>
<dbReference type="InterPro" id="IPR036400">
    <property type="entry name" value="Cyt_B5-like_heme/steroid_sf"/>
</dbReference>
<keyword evidence="9 14" id="KW-0472">Membrane</keyword>
<dbReference type="InterPro" id="IPR004835">
    <property type="entry name" value="Chitin_synth"/>
</dbReference>
<keyword evidence="11" id="KW-0325">Glycoprotein</keyword>
<comment type="caution">
    <text evidence="18">The sequence shown here is derived from an EMBL/GenBank/DDBJ whole genome shotgun (WGS) entry which is preliminary data.</text>
</comment>
<dbReference type="SMART" id="SM01117">
    <property type="entry name" value="Cyt-b5"/>
    <property type="match status" value="2"/>
</dbReference>
<evidence type="ECO:0000256" key="11">
    <source>
        <dbReference type="ARBA" id="ARBA00023180"/>
    </source>
</evidence>
<comment type="similarity">
    <text evidence="12">Belongs to the TRAFAC class myosin-kinesin ATPase superfamily. Myosin family.</text>
</comment>
<evidence type="ECO:0000256" key="2">
    <source>
        <dbReference type="ARBA" id="ARBA00012543"/>
    </source>
</evidence>
<dbReference type="PROSITE" id="PS51998">
    <property type="entry name" value="DEK_C"/>
    <property type="match status" value="1"/>
</dbReference>
<reference evidence="18" key="1">
    <citation type="journal article" date="2020" name="Fungal Divers.">
        <title>Resolving the Mortierellaceae phylogeny through synthesis of multi-gene phylogenetics and phylogenomics.</title>
        <authorList>
            <person name="Vandepol N."/>
            <person name="Liber J."/>
            <person name="Desiro A."/>
            <person name="Na H."/>
            <person name="Kennedy M."/>
            <person name="Barry K."/>
            <person name="Grigoriev I.V."/>
            <person name="Miller A.N."/>
            <person name="O'Donnell K."/>
            <person name="Stajich J.E."/>
            <person name="Bonito G."/>
        </authorList>
    </citation>
    <scope>NUCLEOTIDE SEQUENCE</scope>
    <source>
        <strain evidence="18">NRRL 28262</strain>
    </source>
</reference>
<dbReference type="Gene3D" id="1.10.10.820">
    <property type="match status" value="1"/>
</dbReference>
<keyword evidence="12" id="KW-0067">ATP-binding</keyword>
<dbReference type="Gene3D" id="1.20.58.530">
    <property type="match status" value="1"/>
</dbReference>
<keyword evidence="4" id="KW-0328">Glycosyltransferase</keyword>
<feature type="region of interest" description="Disordered" evidence="13">
    <location>
        <begin position="811"/>
        <end position="830"/>
    </location>
</feature>
<feature type="transmembrane region" description="Helical" evidence="14">
    <location>
        <begin position="947"/>
        <end position="967"/>
    </location>
</feature>
<keyword evidence="3" id="KW-1003">Cell membrane</keyword>
<dbReference type="GO" id="GO:0006031">
    <property type="term" value="P:chitin biosynthetic process"/>
    <property type="evidence" value="ECO:0007669"/>
    <property type="project" value="TreeGrafter"/>
</dbReference>
<dbReference type="Gene3D" id="3.40.850.10">
    <property type="entry name" value="Kinesin motor domain"/>
    <property type="match status" value="1"/>
</dbReference>
<dbReference type="GO" id="GO:0003774">
    <property type="term" value="F:cytoskeletal motor activity"/>
    <property type="evidence" value="ECO:0007669"/>
    <property type="project" value="UniProtKB-UniRule"/>
</dbReference>
<evidence type="ECO:0000259" key="17">
    <source>
        <dbReference type="PROSITE" id="PS51998"/>
    </source>
</evidence>
<feature type="binding site" evidence="12">
    <location>
        <begin position="128"/>
        <end position="135"/>
    </location>
    <ligand>
        <name>ATP</name>
        <dbReference type="ChEBI" id="CHEBI:30616"/>
    </ligand>
</feature>
<keyword evidence="12" id="KW-0009">Actin-binding</keyword>
<dbReference type="InterPro" id="IPR029044">
    <property type="entry name" value="Nucleotide-diphossugar_trans"/>
</dbReference>
<keyword evidence="8 12" id="KW-0518">Myosin</keyword>
<dbReference type="Pfam" id="PF00063">
    <property type="entry name" value="Myosin_head"/>
    <property type="match status" value="1"/>
</dbReference>
<dbReference type="SUPFAM" id="SSF55856">
    <property type="entry name" value="Cytochrome b5-like heme/steroid binding domain"/>
    <property type="match status" value="1"/>
</dbReference>
<dbReference type="PANTHER" id="PTHR22914:SF13">
    <property type="entry name" value="CHITIN SYNTHASE"/>
    <property type="match status" value="1"/>
</dbReference>
<dbReference type="GO" id="GO:0031505">
    <property type="term" value="P:fungal-type cell wall organization"/>
    <property type="evidence" value="ECO:0007669"/>
    <property type="project" value="TreeGrafter"/>
</dbReference>
<dbReference type="InterPro" id="IPR014876">
    <property type="entry name" value="DEK_C"/>
</dbReference>
<feature type="compositionally biased region" description="Polar residues" evidence="13">
    <location>
        <begin position="853"/>
        <end position="864"/>
    </location>
</feature>
<evidence type="ECO:0000256" key="1">
    <source>
        <dbReference type="ARBA" id="ARBA00004651"/>
    </source>
</evidence>
<evidence type="ECO:0000256" key="6">
    <source>
        <dbReference type="ARBA" id="ARBA00022692"/>
    </source>
</evidence>
<evidence type="ECO:0000256" key="5">
    <source>
        <dbReference type="ARBA" id="ARBA00022679"/>
    </source>
</evidence>
<dbReference type="Gene3D" id="1.10.10.60">
    <property type="entry name" value="Homeodomain-like"/>
    <property type="match status" value="1"/>
</dbReference>
<dbReference type="PROSITE" id="PS51456">
    <property type="entry name" value="MYOSIN_MOTOR"/>
    <property type="match status" value="1"/>
</dbReference>
<evidence type="ECO:0000259" key="16">
    <source>
        <dbReference type="PROSITE" id="PS51456"/>
    </source>
</evidence>
<evidence type="ECO:0000256" key="14">
    <source>
        <dbReference type="SAM" id="Phobius"/>
    </source>
</evidence>
<accession>A0AAD4HB10</accession>
<keyword evidence="19" id="KW-1185">Reference proteome</keyword>
<comment type="caution">
    <text evidence="12">Lacks conserved residue(s) required for the propagation of feature annotation.</text>
</comment>
<feature type="region of interest" description="Disordered" evidence="13">
    <location>
        <begin position="845"/>
        <end position="865"/>
    </location>
</feature>
<dbReference type="SMART" id="SM00242">
    <property type="entry name" value="MYSc"/>
    <property type="match status" value="1"/>
</dbReference>
<name>A0AAD4HB10_9FUNG</name>
<dbReference type="EC" id="2.4.1.16" evidence="2"/>
<comment type="subcellular location">
    <subcellularLocation>
        <location evidence="1">Cell membrane</location>
        <topology evidence="1">Multi-pass membrane protein</topology>
    </subcellularLocation>
</comment>
<dbReference type="Gene3D" id="1.20.120.720">
    <property type="entry name" value="Myosin VI head, motor domain, U50 subdomain"/>
    <property type="match status" value="1"/>
</dbReference>
<keyword evidence="5" id="KW-0808">Transferase</keyword>
<dbReference type="PANTHER" id="PTHR22914">
    <property type="entry name" value="CHITIN SYNTHASE"/>
    <property type="match status" value="1"/>
</dbReference>
<dbReference type="GO" id="GO:0030428">
    <property type="term" value="C:cell septum"/>
    <property type="evidence" value="ECO:0007669"/>
    <property type="project" value="TreeGrafter"/>
</dbReference>
<keyword evidence="12" id="KW-0547">Nucleotide-binding</keyword>
<feature type="compositionally biased region" description="Low complexity" evidence="13">
    <location>
        <begin position="1859"/>
        <end position="1870"/>
    </location>
</feature>
<evidence type="ECO:0000256" key="9">
    <source>
        <dbReference type="ARBA" id="ARBA00023136"/>
    </source>
</evidence>
<feature type="transmembrane region" description="Helical" evidence="14">
    <location>
        <begin position="1215"/>
        <end position="1236"/>
    </location>
</feature>
<feature type="compositionally biased region" description="Low complexity" evidence="13">
    <location>
        <begin position="88"/>
        <end position="97"/>
    </location>
</feature>
<feature type="transmembrane region" description="Helical" evidence="14">
    <location>
        <begin position="911"/>
        <end position="931"/>
    </location>
</feature>
<dbReference type="GO" id="GO:0005886">
    <property type="term" value="C:plasma membrane"/>
    <property type="evidence" value="ECO:0007669"/>
    <property type="project" value="UniProtKB-SubCell"/>
</dbReference>
<dbReference type="InterPro" id="IPR001199">
    <property type="entry name" value="Cyt_B5-like_heme/steroid-bd"/>
</dbReference>
<protein>
    <recommendedName>
        <fullName evidence="2">chitin synthase</fullName>
        <ecNumber evidence="2">2.4.1.16</ecNumber>
    </recommendedName>
</protein>
<dbReference type="SUPFAM" id="SSF52540">
    <property type="entry name" value="P-loop containing nucleoside triphosphate hydrolases"/>
    <property type="match status" value="1"/>
</dbReference>
<gene>
    <name evidence="18" type="ORF">BGZ95_005410</name>
</gene>
<dbReference type="InterPro" id="IPR027417">
    <property type="entry name" value="P-loop_NTPase"/>
</dbReference>
<dbReference type="Pfam" id="PF08766">
    <property type="entry name" value="DEK_C"/>
    <property type="match status" value="1"/>
</dbReference>
<evidence type="ECO:0000256" key="12">
    <source>
        <dbReference type="PROSITE-ProRule" id="PRU00782"/>
    </source>
</evidence>
<feature type="transmembrane region" description="Helical" evidence="14">
    <location>
        <begin position="1638"/>
        <end position="1659"/>
    </location>
</feature>
<evidence type="ECO:0000256" key="3">
    <source>
        <dbReference type="ARBA" id="ARBA00022475"/>
    </source>
</evidence>